<evidence type="ECO:0000313" key="2">
    <source>
        <dbReference type="Proteomes" id="UP001652432"/>
    </source>
</evidence>
<proteinExistence type="predicted"/>
<reference evidence="1 2" key="1">
    <citation type="journal article" date="2021" name="ISME Commun">
        <title>Automated analysis of genomic sequences facilitates high-throughput and comprehensive description of bacteria.</title>
        <authorList>
            <person name="Hitch T.C.A."/>
        </authorList>
    </citation>
    <scope>NUCLEOTIDE SEQUENCE [LARGE SCALE GENOMIC DNA]</scope>
    <source>
        <strain evidence="1 2">Sanger_18</strain>
    </source>
</reference>
<dbReference type="RefSeq" id="WP_262573112.1">
    <property type="nucleotide sequence ID" value="NZ_JAOQKJ010000002.1"/>
</dbReference>
<dbReference type="EMBL" id="JAOQKJ010000002">
    <property type="protein sequence ID" value="MCU6743406.1"/>
    <property type="molecule type" value="Genomic_DNA"/>
</dbReference>
<protein>
    <recommendedName>
        <fullName evidence="3">GIY-YIG nuclease family protein</fullName>
    </recommendedName>
</protein>
<organism evidence="1 2">
    <name type="scientific">Suilimivivens aceti</name>
    <dbReference type="NCBI Taxonomy" id="2981774"/>
    <lineage>
        <taxon>Bacteria</taxon>
        <taxon>Bacillati</taxon>
        <taxon>Bacillota</taxon>
        <taxon>Clostridia</taxon>
        <taxon>Lachnospirales</taxon>
        <taxon>Lachnospiraceae</taxon>
        <taxon>Suilimivivens</taxon>
    </lineage>
</organism>
<accession>A0ABT2T0B3</accession>
<evidence type="ECO:0000313" key="1">
    <source>
        <dbReference type="EMBL" id="MCU6743406.1"/>
    </source>
</evidence>
<gene>
    <name evidence="1" type="ORF">OCV77_02625</name>
</gene>
<name>A0ABT2T0B3_9FIRM</name>
<dbReference type="Proteomes" id="UP001652432">
    <property type="component" value="Unassembled WGS sequence"/>
</dbReference>
<keyword evidence="2" id="KW-1185">Reference proteome</keyword>
<comment type="caution">
    <text evidence="1">The sequence shown here is derived from an EMBL/GenBank/DDBJ whole genome shotgun (WGS) entry which is preliminary data.</text>
</comment>
<evidence type="ECO:0008006" key="3">
    <source>
        <dbReference type="Google" id="ProtNLM"/>
    </source>
</evidence>
<sequence>MKFYRYLYVGESVTNPAKVKWKLKNHIGQLSIYVICLANGMDQLEIYHCAYLKQKYYRFHPPVIIGISGSYEEAVELVMQMTKESLETTGCCNINAYLKKRTEKGAAYGD</sequence>